<dbReference type="PANTHER" id="PTHR19303:SF73">
    <property type="entry name" value="PROTEIN PDC2"/>
    <property type="match status" value="1"/>
</dbReference>
<feature type="region of interest" description="Disordered" evidence="3">
    <location>
        <begin position="1"/>
        <end position="33"/>
    </location>
</feature>
<evidence type="ECO:0000256" key="1">
    <source>
        <dbReference type="ARBA" id="ARBA00004123"/>
    </source>
</evidence>
<evidence type="ECO:0000313" key="6">
    <source>
        <dbReference type="RefSeq" id="XP_046587856.1"/>
    </source>
</evidence>
<dbReference type="InterPro" id="IPR009057">
    <property type="entry name" value="Homeodomain-like_sf"/>
</dbReference>
<reference evidence="6" key="1">
    <citation type="submission" date="2025-08" db="UniProtKB">
        <authorList>
            <consortium name="RefSeq"/>
        </authorList>
    </citation>
    <scope>IDENTIFICATION</scope>
    <source>
        <tissue evidence="6">Thorax and Abdomen</tissue>
    </source>
</reference>
<evidence type="ECO:0000256" key="2">
    <source>
        <dbReference type="ARBA" id="ARBA00023125"/>
    </source>
</evidence>
<dbReference type="Pfam" id="PF03184">
    <property type="entry name" value="DDE_1"/>
    <property type="match status" value="1"/>
</dbReference>
<evidence type="ECO:0000259" key="4">
    <source>
        <dbReference type="PROSITE" id="PS51253"/>
    </source>
</evidence>
<evidence type="ECO:0000313" key="5">
    <source>
        <dbReference type="Proteomes" id="UP000829291"/>
    </source>
</evidence>
<protein>
    <submittedName>
        <fullName evidence="6">Jerky protein homolog-like</fullName>
    </submittedName>
</protein>
<dbReference type="PANTHER" id="PTHR19303">
    <property type="entry name" value="TRANSPOSON"/>
    <property type="match status" value="1"/>
</dbReference>
<dbReference type="InterPro" id="IPR050863">
    <property type="entry name" value="CenT-Element_Derived"/>
</dbReference>
<comment type="subcellular location">
    <subcellularLocation>
        <location evidence="1">Nucleus</location>
    </subcellularLocation>
</comment>
<keyword evidence="5" id="KW-1185">Reference proteome</keyword>
<name>A0ABM3FIM2_NEOLC</name>
<feature type="compositionally biased region" description="Basic residues" evidence="3">
    <location>
        <begin position="1"/>
        <end position="10"/>
    </location>
</feature>
<evidence type="ECO:0000256" key="3">
    <source>
        <dbReference type="SAM" id="MobiDB-lite"/>
    </source>
</evidence>
<dbReference type="InterPro" id="IPR006600">
    <property type="entry name" value="HTH_CenpB_DNA-bd_dom"/>
</dbReference>
<gene>
    <name evidence="6" type="primary">LOC124293006</name>
</gene>
<dbReference type="GeneID" id="124293006"/>
<proteinExistence type="predicted"/>
<dbReference type="Gene3D" id="1.10.10.60">
    <property type="entry name" value="Homeodomain-like"/>
    <property type="match status" value="1"/>
</dbReference>
<accession>A0ABM3FIM2</accession>
<feature type="domain" description="HTH CENPB-type" evidence="4">
    <location>
        <begin position="94"/>
        <end position="166"/>
    </location>
</feature>
<dbReference type="RefSeq" id="XP_046587856.1">
    <property type="nucleotide sequence ID" value="XM_046731900.1"/>
</dbReference>
<sequence>MTETLKKRKRSDCSVQVEENVTESPPQSDINSNKEVAVTKRNRYTFEEKKKILEECKTLNSRELCAKYGLNESVLSKCRSNEEIIKNAAKTSHSKTLKKVSETNERDAELFMWLLDCRCKGIAVSGPMLCRQALVINSRIGGPENFKASHGWLEKWKKRTHIKNLKITGEKLSADVEAADVYKAEFAEMVATKKLERSQAFNMDESGLVYKSTPKRTFVAADQAQAAGGKKQLERVTIATCSNADGSFMLPLILIGKSKNPRCLRNVNKDELPVWYRSQTNAWINKEIFEEWFTDVFVPKVESFLNSKNLPKTAVVLVDNCRSHRYVKINDIEVNFFPPNVTSLIQPMDQGIIQTVKLHYEINLVNAIVEAQNENVTLIEFLKTIDVHKVIFWIADAWKKVKPTTMQKCWKNLWPKEIRDASTQTDEDSFIIDNLDMSVGTDVTFKSITADDRDVTELLNLMKKVDGYEEDYGPTTVEGPSSSCSANGLRKRKSSSYPARGDKVTKQGKLTSVNELIMLCLVLQIKESYENMKCYISLEKLRESSTSQNVLNTDSHTGLSDDFGVEVRPNFKTFGSLRADYTFL</sequence>
<keyword evidence="2" id="KW-0238">DNA-binding</keyword>
<dbReference type="Proteomes" id="UP000829291">
    <property type="component" value="Chromosome 2"/>
</dbReference>
<dbReference type="Pfam" id="PF03221">
    <property type="entry name" value="HTH_Tnp_Tc5"/>
    <property type="match status" value="1"/>
</dbReference>
<feature type="compositionally biased region" description="Polar residues" evidence="3">
    <location>
        <begin position="13"/>
        <end position="33"/>
    </location>
</feature>
<dbReference type="InterPro" id="IPR004875">
    <property type="entry name" value="DDE_SF_endonuclease_dom"/>
</dbReference>
<organism evidence="5 6">
    <name type="scientific">Neodiprion lecontei</name>
    <name type="common">Redheaded pine sawfly</name>
    <dbReference type="NCBI Taxonomy" id="441921"/>
    <lineage>
        <taxon>Eukaryota</taxon>
        <taxon>Metazoa</taxon>
        <taxon>Ecdysozoa</taxon>
        <taxon>Arthropoda</taxon>
        <taxon>Hexapoda</taxon>
        <taxon>Insecta</taxon>
        <taxon>Pterygota</taxon>
        <taxon>Neoptera</taxon>
        <taxon>Endopterygota</taxon>
        <taxon>Hymenoptera</taxon>
        <taxon>Tenthredinoidea</taxon>
        <taxon>Diprionidae</taxon>
        <taxon>Diprioninae</taxon>
        <taxon>Neodiprion</taxon>
    </lineage>
</organism>
<dbReference type="SUPFAM" id="SSF46689">
    <property type="entry name" value="Homeodomain-like"/>
    <property type="match status" value="1"/>
</dbReference>
<dbReference type="PROSITE" id="PS51253">
    <property type="entry name" value="HTH_CENPB"/>
    <property type="match status" value="1"/>
</dbReference>
<feature type="region of interest" description="Disordered" evidence="3">
    <location>
        <begin position="472"/>
        <end position="501"/>
    </location>
</feature>
<dbReference type="SMART" id="SM00674">
    <property type="entry name" value="CENPB"/>
    <property type="match status" value="1"/>
</dbReference>